<evidence type="ECO:0000313" key="2">
    <source>
        <dbReference type="Proteomes" id="UP001176941"/>
    </source>
</evidence>
<accession>A0ABN9A1Y4</accession>
<sequence>MELMGRCNHQYKSINDDSQAFLLTRLHFNPPGPPTPSLVPPLLPCTAFLYIIKPRCLYCGLAVSTGSKQKWFDLKRLCMSPQIPAFLSVYKNEAKTWSHLRQMSTVFFPFRDVAYLDICSDKHFPKAPCLSGP</sequence>
<organism evidence="1 2">
    <name type="scientific">Rangifer tarandus platyrhynchus</name>
    <name type="common">Svalbard reindeer</name>
    <dbReference type="NCBI Taxonomy" id="3082113"/>
    <lineage>
        <taxon>Eukaryota</taxon>
        <taxon>Metazoa</taxon>
        <taxon>Chordata</taxon>
        <taxon>Craniata</taxon>
        <taxon>Vertebrata</taxon>
        <taxon>Euteleostomi</taxon>
        <taxon>Mammalia</taxon>
        <taxon>Eutheria</taxon>
        <taxon>Laurasiatheria</taxon>
        <taxon>Artiodactyla</taxon>
        <taxon>Ruminantia</taxon>
        <taxon>Pecora</taxon>
        <taxon>Cervidae</taxon>
        <taxon>Odocoileinae</taxon>
        <taxon>Rangifer</taxon>
    </lineage>
</organism>
<evidence type="ECO:0000313" key="1">
    <source>
        <dbReference type="EMBL" id="CAI9180250.1"/>
    </source>
</evidence>
<proteinExistence type="predicted"/>
<keyword evidence="2" id="KW-1185">Reference proteome</keyword>
<dbReference type="Proteomes" id="UP001176941">
    <property type="component" value="Chromosome X"/>
</dbReference>
<reference evidence="1" key="1">
    <citation type="submission" date="2023-04" db="EMBL/GenBank/DDBJ databases">
        <authorList>
            <consortium name="ELIXIR-Norway"/>
        </authorList>
    </citation>
    <scope>NUCLEOTIDE SEQUENCE [LARGE SCALE GENOMIC DNA]</scope>
</reference>
<dbReference type="EMBL" id="OX460343">
    <property type="protein sequence ID" value="CAI9180250.1"/>
    <property type="molecule type" value="Genomic_DNA"/>
</dbReference>
<gene>
    <name evidence="1" type="ORF">MRATA1EN1_LOCUS29212</name>
</gene>
<protein>
    <submittedName>
        <fullName evidence="1">Uncharacterized protein</fullName>
    </submittedName>
</protein>
<name>A0ABN9A1Y4_RANTA</name>